<evidence type="ECO:0000256" key="9">
    <source>
        <dbReference type="ARBA" id="ARBA00023170"/>
    </source>
</evidence>
<feature type="transmembrane region" description="Helical" evidence="14">
    <location>
        <begin position="29"/>
        <end position="55"/>
    </location>
</feature>
<dbReference type="SUPFAM" id="SSF81321">
    <property type="entry name" value="Family A G protein-coupled receptor-like"/>
    <property type="match status" value="1"/>
</dbReference>
<dbReference type="STRING" id="543379.A0A232EJP5"/>
<feature type="domain" description="G-protein coupled receptors family 1 profile" evidence="15">
    <location>
        <begin position="45"/>
        <end position="344"/>
    </location>
</feature>
<feature type="transmembrane region" description="Helical" evidence="14">
    <location>
        <begin position="67"/>
        <end position="91"/>
    </location>
</feature>
<dbReference type="InterPro" id="IPR017452">
    <property type="entry name" value="GPCR_Rhodpsn_7TM"/>
</dbReference>
<keyword evidence="11 12" id="KW-0807">Transducer</keyword>
<sequence>MFILWNTMSVNKLFIPEEDFEVLLENIRLIFQVLIWPIVITGLISNAAVLVRIILAPGGKFSMLKPFYRCALLSFAISDLMLLISSGSNTLTTVSQRTTLLWKLPDWSCSAVPFFQTVAIFIGSLTLAGIAIDRYRALTPRYPPDDGHKWPYAILFNMLIWLIAMAASYPILGMYEIDSLIVIRPDSTVYEGRICSTNQAHAALVYTALFVTIFIPLALIFVTVHVLLALNIWRRQEQSNKSQLSSGNDSQSTEFSTGQVSSNAQRRKTPHPQRCMTSNHIRRKKRTVNVILVLIFVFLVGRLPVWIFLVYKLHTKLSGTLWPHLQVVFTALTFVNAALDPFLYAFLCEALSLLTFLQTCTTKKQADVTRYNDERKVVVDVNPAIVPRGPYSF</sequence>
<name>A0A232EJP5_9HYME</name>
<dbReference type="AlphaFoldDB" id="A0A232EJP5"/>
<evidence type="ECO:0000256" key="4">
    <source>
        <dbReference type="ARBA" id="ARBA00022692"/>
    </source>
</evidence>
<feature type="compositionally biased region" description="Polar residues" evidence="13">
    <location>
        <begin position="243"/>
        <end position="264"/>
    </location>
</feature>
<dbReference type="InterPro" id="IPR000276">
    <property type="entry name" value="GPCR_Rhodpsn"/>
</dbReference>
<feature type="transmembrane region" description="Helical" evidence="14">
    <location>
        <begin position="152"/>
        <end position="172"/>
    </location>
</feature>
<feature type="transmembrane region" description="Helical" evidence="14">
    <location>
        <begin position="206"/>
        <end position="233"/>
    </location>
</feature>
<dbReference type="GO" id="GO:0005886">
    <property type="term" value="C:plasma membrane"/>
    <property type="evidence" value="ECO:0007669"/>
    <property type="project" value="UniProtKB-SubCell"/>
</dbReference>
<keyword evidence="3" id="KW-1003">Cell membrane</keyword>
<evidence type="ECO:0000256" key="5">
    <source>
        <dbReference type="ARBA" id="ARBA00022989"/>
    </source>
</evidence>
<evidence type="ECO:0000256" key="10">
    <source>
        <dbReference type="ARBA" id="ARBA00023180"/>
    </source>
</evidence>
<dbReference type="Gene3D" id="1.20.1070.10">
    <property type="entry name" value="Rhodopsin 7-helix transmembrane proteins"/>
    <property type="match status" value="1"/>
</dbReference>
<feature type="transmembrane region" description="Helical" evidence="14">
    <location>
        <begin position="290"/>
        <end position="311"/>
    </location>
</feature>
<keyword evidence="6 12" id="KW-0297">G-protein coupled receptor</keyword>
<evidence type="ECO:0000256" key="7">
    <source>
        <dbReference type="ARBA" id="ARBA00023136"/>
    </source>
</evidence>
<evidence type="ECO:0000256" key="2">
    <source>
        <dbReference type="ARBA" id="ARBA00010663"/>
    </source>
</evidence>
<keyword evidence="5 14" id="KW-1133">Transmembrane helix</keyword>
<dbReference type="CDD" id="cd00637">
    <property type="entry name" value="7tm_classA_rhodopsin-like"/>
    <property type="match status" value="1"/>
</dbReference>
<feature type="transmembrane region" description="Helical" evidence="14">
    <location>
        <begin position="331"/>
        <end position="357"/>
    </location>
</feature>
<evidence type="ECO:0000256" key="6">
    <source>
        <dbReference type="ARBA" id="ARBA00023040"/>
    </source>
</evidence>
<evidence type="ECO:0000256" key="13">
    <source>
        <dbReference type="SAM" id="MobiDB-lite"/>
    </source>
</evidence>
<comment type="similarity">
    <text evidence="2 12">Belongs to the G-protein coupled receptor 1 family.</text>
</comment>
<keyword evidence="10" id="KW-0325">Glycoprotein</keyword>
<dbReference type="EMBL" id="NNAY01003955">
    <property type="protein sequence ID" value="OXU18590.1"/>
    <property type="molecule type" value="Genomic_DNA"/>
</dbReference>
<keyword evidence="9 12" id="KW-0675">Receptor</keyword>
<evidence type="ECO:0000313" key="17">
    <source>
        <dbReference type="Proteomes" id="UP000215335"/>
    </source>
</evidence>
<evidence type="ECO:0000313" key="16">
    <source>
        <dbReference type="EMBL" id="OXU18590.1"/>
    </source>
</evidence>
<reference evidence="16 17" key="1">
    <citation type="journal article" date="2017" name="Curr. Biol.">
        <title>The Evolution of Venom by Co-option of Single-Copy Genes.</title>
        <authorList>
            <person name="Martinson E.O."/>
            <person name="Mrinalini"/>
            <person name="Kelkar Y.D."/>
            <person name="Chang C.H."/>
            <person name="Werren J.H."/>
        </authorList>
    </citation>
    <scope>NUCLEOTIDE SEQUENCE [LARGE SCALE GENOMIC DNA]</scope>
    <source>
        <strain evidence="16 17">Alberta</strain>
        <tissue evidence="16">Whole body</tissue>
    </source>
</reference>
<dbReference type="Pfam" id="PF00001">
    <property type="entry name" value="7tm_1"/>
    <property type="match status" value="1"/>
</dbReference>
<accession>A0A232EJP5</accession>
<comment type="subcellular location">
    <subcellularLocation>
        <location evidence="1">Cell membrane</location>
        <topology evidence="1">Multi-pass membrane protein</topology>
    </subcellularLocation>
</comment>
<evidence type="ECO:0000256" key="12">
    <source>
        <dbReference type="RuleBase" id="RU000688"/>
    </source>
</evidence>
<protein>
    <recommendedName>
        <fullName evidence="15">G-protein coupled receptors family 1 profile domain-containing protein</fullName>
    </recommendedName>
</protein>
<evidence type="ECO:0000256" key="14">
    <source>
        <dbReference type="SAM" id="Phobius"/>
    </source>
</evidence>
<dbReference type="OrthoDB" id="5957382at2759"/>
<comment type="caution">
    <text evidence="16">The sequence shown here is derived from an EMBL/GenBank/DDBJ whole genome shotgun (WGS) entry which is preliminary data.</text>
</comment>
<dbReference type="PRINTS" id="PR00237">
    <property type="entry name" value="GPCRRHODOPSN"/>
</dbReference>
<proteinExistence type="inferred from homology"/>
<dbReference type="PROSITE" id="PS50262">
    <property type="entry name" value="G_PROTEIN_RECEP_F1_2"/>
    <property type="match status" value="1"/>
</dbReference>
<gene>
    <name evidence="16" type="ORF">TSAR_001822</name>
</gene>
<evidence type="ECO:0000256" key="3">
    <source>
        <dbReference type="ARBA" id="ARBA00022475"/>
    </source>
</evidence>
<dbReference type="PROSITE" id="PS00237">
    <property type="entry name" value="G_PROTEIN_RECEP_F1_1"/>
    <property type="match status" value="1"/>
</dbReference>
<feature type="region of interest" description="Disordered" evidence="13">
    <location>
        <begin position="243"/>
        <end position="276"/>
    </location>
</feature>
<evidence type="ECO:0000259" key="15">
    <source>
        <dbReference type="PROSITE" id="PS50262"/>
    </source>
</evidence>
<feature type="transmembrane region" description="Helical" evidence="14">
    <location>
        <begin position="111"/>
        <end position="132"/>
    </location>
</feature>
<keyword evidence="17" id="KW-1185">Reference proteome</keyword>
<evidence type="ECO:0000256" key="8">
    <source>
        <dbReference type="ARBA" id="ARBA00023157"/>
    </source>
</evidence>
<dbReference type="Proteomes" id="UP000215335">
    <property type="component" value="Unassembled WGS sequence"/>
</dbReference>
<keyword evidence="7 14" id="KW-0472">Membrane</keyword>
<dbReference type="GO" id="GO:0004930">
    <property type="term" value="F:G protein-coupled receptor activity"/>
    <property type="evidence" value="ECO:0007669"/>
    <property type="project" value="UniProtKB-KW"/>
</dbReference>
<evidence type="ECO:0000256" key="1">
    <source>
        <dbReference type="ARBA" id="ARBA00004651"/>
    </source>
</evidence>
<keyword evidence="4 12" id="KW-0812">Transmembrane</keyword>
<dbReference type="PANTHER" id="PTHR45695:SF23">
    <property type="entry name" value="GALANIN-LIKE G-PROTEIN COUPLED RECEPTOR NPR-9"/>
    <property type="match status" value="1"/>
</dbReference>
<keyword evidence="8" id="KW-1015">Disulfide bond</keyword>
<evidence type="ECO:0000256" key="11">
    <source>
        <dbReference type="ARBA" id="ARBA00023224"/>
    </source>
</evidence>
<organism evidence="16 17">
    <name type="scientific">Trichomalopsis sarcophagae</name>
    <dbReference type="NCBI Taxonomy" id="543379"/>
    <lineage>
        <taxon>Eukaryota</taxon>
        <taxon>Metazoa</taxon>
        <taxon>Ecdysozoa</taxon>
        <taxon>Arthropoda</taxon>
        <taxon>Hexapoda</taxon>
        <taxon>Insecta</taxon>
        <taxon>Pterygota</taxon>
        <taxon>Neoptera</taxon>
        <taxon>Endopterygota</taxon>
        <taxon>Hymenoptera</taxon>
        <taxon>Apocrita</taxon>
        <taxon>Proctotrupomorpha</taxon>
        <taxon>Chalcidoidea</taxon>
        <taxon>Pteromalidae</taxon>
        <taxon>Pteromalinae</taxon>
        <taxon>Trichomalopsis</taxon>
    </lineage>
</organism>
<dbReference type="PANTHER" id="PTHR45695">
    <property type="entry name" value="LEUCOKININ RECEPTOR-RELATED"/>
    <property type="match status" value="1"/>
</dbReference>